<gene>
    <name evidence="3" type="ORF">SAMN05421866_3431</name>
</gene>
<dbReference type="SUPFAM" id="SSF101874">
    <property type="entry name" value="YceI-like"/>
    <property type="match status" value="1"/>
</dbReference>
<feature type="chain" id="PRO_5013200604" evidence="1">
    <location>
        <begin position="24"/>
        <end position="219"/>
    </location>
</feature>
<feature type="signal peptide" evidence="1">
    <location>
        <begin position="1"/>
        <end position="23"/>
    </location>
</feature>
<dbReference type="Pfam" id="PF04264">
    <property type="entry name" value="YceI"/>
    <property type="match status" value="1"/>
</dbReference>
<dbReference type="OrthoDB" id="951410at2"/>
<evidence type="ECO:0000256" key="1">
    <source>
        <dbReference type="SAM" id="SignalP"/>
    </source>
</evidence>
<dbReference type="EMBL" id="FQWT01000005">
    <property type="protein sequence ID" value="SHH67570.1"/>
    <property type="molecule type" value="Genomic_DNA"/>
</dbReference>
<dbReference type="InterPro" id="IPR007372">
    <property type="entry name" value="Lipid/polyisoprenoid-bd_YceI"/>
</dbReference>
<dbReference type="STRING" id="421058.SAMN05421866_3431"/>
<keyword evidence="1" id="KW-0732">Signal</keyword>
<name>A0A1M5UXB3_9FLAO</name>
<organism evidence="3 4">
    <name type="scientific">Chryseobacterium oranimense</name>
    <dbReference type="NCBI Taxonomy" id="421058"/>
    <lineage>
        <taxon>Bacteria</taxon>
        <taxon>Pseudomonadati</taxon>
        <taxon>Bacteroidota</taxon>
        <taxon>Flavobacteriia</taxon>
        <taxon>Flavobacteriales</taxon>
        <taxon>Weeksellaceae</taxon>
        <taxon>Chryseobacterium group</taxon>
        <taxon>Chryseobacterium</taxon>
    </lineage>
</organism>
<dbReference type="eggNOG" id="COG2353">
    <property type="taxonomic scope" value="Bacteria"/>
</dbReference>
<evidence type="ECO:0000313" key="4">
    <source>
        <dbReference type="Proteomes" id="UP000184047"/>
    </source>
</evidence>
<accession>A0A1M5UXB3</accession>
<evidence type="ECO:0000313" key="3">
    <source>
        <dbReference type="EMBL" id="SHH67570.1"/>
    </source>
</evidence>
<dbReference type="InterPro" id="IPR036761">
    <property type="entry name" value="TTHA0802/YceI-like_sf"/>
</dbReference>
<reference evidence="4" key="1">
    <citation type="submission" date="2016-11" db="EMBL/GenBank/DDBJ databases">
        <authorList>
            <person name="Varghese N."/>
            <person name="Submissions S."/>
        </authorList>
    </citation>
    <scope>NUCLEOTIDE SEQUENCE [LARGE SCALE GENOMIC DNA]</scope>
    <source>
        <strain evidence="4">DSM 19055</strain>
    </source>
</reference>
<dbReference type="PANTHER" id="PTHR34406:SF1">
    <property type="entry name" value="PROTEIN YCEI"/>
    <property type="match status" value="1"/>
</dbReference>
<dbReference type="Gene3D" id="2.40.128.110">
    <property type="entry name" value="Lipid/polyisoprenoid-binding, YceI-like"/>
    <property type="match status" value="1"/>
</dbReference>
<evidence type="ECO:0000259" key="2">
    <source>
        <dbReference type="SMART" id="SM00867"/>
    </source>
</evidence>
<feature type="domain" description="Lipid/polyisoprenoid-binding YceI-like" evidence="2">
    <location>
        <begin position="43"/>
        <end position="216"/>
    </location>
</feature>
<dbReference type="PROSITE" id="PS51257">
    <property type="entry name" value="PROKAR_LIPOPROTEIN"/>
    <property type="match status" value="1"/>
</dbReference>
<dbReference type="AlphaFoldDB" id="A0A1M5UXB3"/>
<sequence length="219" mass="24024">MRKKLFSLAIPALFVAAVMVSCKKDKPVTSESNEVTTTKDGNQYTLDTLNSKVEWKGYKIFKSESTSHFGTIKFESGDVTVKDGKLESGKFVADMNSLTSVDLKDDAEQLGKLNGHLKSGDFFEVEKFPTASFEITKVTPSAEGDYNTLLDGNLTIKGISKPVQFKANVSVKDGEVSVATEPKDIKREEFGVKFQAPAENGVIKDEVTLQINVKALEKK</sequence>
<proteinExistence type="predicted"/>
<dbReference type="RefSeq" id="WP_073065154.1">
    <property type="nucleotide sequence ID" value="NZ_FQWT01000005.1"/>
</dbReference>
<dbReference type="PANTHER" id="PTHR34406">
    <property type="entry name" value="PROTEIN YCEI"/>
    <property type="match status" value="1"/>
</dbReference>
<protein>
    <submittedName>
        <fullName evidence="3">Polyisoprenoid-binding protein YceI</fullName>
    </submittedName>
</protein>
<dbReference type="SMART" id="SM00867">
    <property type="entry name" value="YceI"/>
    <property type="match status" value="1"/>
</dbReference>
<keyword evidence="4" id="KW-1185">Reference proteome</keyword>
<dbReference type="Proteomes" id="UP000184047">
    <property type="component" value="Unassembled WGS sequence"/>
</dbReference>